<keyword evidence="2" id="KW-1185">Reference proteome</keyword>
<dbReference type="EMBL" id="CP020771">
    <property type="protein sequence ID" value="ARI84411.1"/>
    <property type="molecule type" value="Genomic_DNA"/>
</dbReference>
<evidence type="ECO:0000313" key="2">
    <source>
        <dbReference type="Proteomes" id="UP000192439"/>
    </source>
</evidence>
<dbReference type="Proteomes" id="UP000192439">
    <property type="component" value="Chromosome"/>
</dbReference>
<name>A0AB33C963_MICA7</name>
<accession>A0AB33C963</accession>
<sequence>MSAGELQNLDKNIQRLKEQLAGKRNTVLRFVLCNRREL</sequence>
<dbReference type="AlphaFoldDB" id="A0AB33C963"/>
<protein>
    <submittedName>
        <fullName evidence="1">Uncharacterized protein</fullName>
    </submittedName>
</protein>
<reference evidence="1 2" key="1">
    <citation type="journal article" date="2018" name="Harmful Algae">
        <title>The highly heterogeneous methylated genomes and diverse restriction-modification systems of bloom-forming Microcystis.</title>
        <authorList>
            <person name="Zhao L."/>
            <person name="Song Y."/>
            <person name="Li L."/>
            <person name="Gan N."/>
            <person name="Brand J.J."/>
            <person name="Song L."/>
        </authorList>
    </citation>
    <scope>NUCLEOTIDE SEQUENCE [LARGE SCALE GENOMIC DNA]</scope>
    <source>
        <strain evidence="1 2">PCC 7806SL</strain>
    </source>
</reference>
<organism evidence="1 2">
    <name type="scientific">Microcystis aeruginosa PCC 7806SL</name>
    <dbReference type="NCBI Taxonomy" id="1903187"/>
    <lineage>
        <taxon>Bacteria</taxon>
        <taxon>Bacillati</taxon>
        <taxon>Cyanobacteriota</taxon>
        <taxon>Cyanophyceae</taxon>
        <taxon>Oscillatoriophycideae</taxon>
        <taxon>Chroococcales</taxon>
        <taxon>Microcystaceae</taxon>
        <taxon>Microcystis</taxon>
    </lineage>
</organism>
<evidence type="ECO:0000313" key="1">
    <source>
        <dbReference type="EMBL" id="ARI84411.1"/>
    </source>
</evidence>
<gene>
    <name evidence="1" type="ORF">BH695_5132</name>
</gene>
<proteinExistence type="predicted"/>